<feature type="region of interest" description="Disordered" evidence="1">
    <location>
        <begin position="97"/>
        <end position="123"/>
    </location>
</feature>
<proteinExistence type="predicted"/>
<evidence type="ECO:0000313" key="3">
    <source>
        <dbReference type="Proteomes" id="UP000199421"/>
    </source>
</evidence>
<name>A0A1H7IL92_OLID1</name>
<evidence type="ECO:0000256" key="1">
    <source>
        <dbReference type="SAM" id="MobiDB-lite"/>
    </source>
</evidence>
<dbReference type="Proteomes" id="UP000199421">
    <property type="component" value="Unassembled WGS sequence"/>
</dbReference>
<evidence type="ECO:0000313" key="2">
    <source>
        <dbReference type="EMBL" id="SEK62330.1"/>
    </source>
</evidence>
<dbReference type="EMBL" id="FOAF01000001">
    <property type="protein sequence ID" value="SEK62330.1"/>
    <property type="molecule type" value="Genomic_DNA"/>
</dbReference>
<keyword evidence="3" id="KW-1185">Reference proteome</keyword>
<dbReference type="RefSeq" id="WP_139202195.1">
    <property type="nucleotide sequence ID" value="NZ_FOAF01000001.1"/>
</dbReference>
<reference evidence="3" key="1">
    <citation type="submission" date="2016-10" db="EMBL/GenBank/DDBJ databases">
        <authorList>
            <person name="Varghese N."/>
            <person name="Submissions S."/>
        </authorList>
    </citation>
    <scope>NUCLEOTIDE SEQUENCE [LARGE SCALE GENOMIC DNA]</scope>
    <source>
        <strain evidence="3">DSM 18733</strain>
    </source>
</reference>
<sequence>MKQLFYFFRLFFFSQSRRCNLLIDSLKDMGYLSEECFIIKRKGNDLLINDILQSPNVLKVFNKFMPYDAVVIKRYDRLIDGNSAPSKFLEISVSYQDSGEGDFSHQFDPSCKYSGKSVEPNLS</sequence>
<protein>
    <submittedName>
        <fullName evidence="2">Uncharacterized protein</fullName>
    </submittedName>
</protein>
<gene>
    <name evidence="2" type="ORF">SAMN05661044_00718</name>
</gene>
<dbReference type="AlphaFoldDB" id="A0A1H7IL92"/>
<accession>A0A1H7IL92</accession>
<organism evidence="2 3">
    <name type="scientific">Olivibacter domesticus</name>
    <name type="common">Pseudosphingobacterium domesticum</name>
    <dbReference type="NCBI Taxonomy" id="407022"/>
    <lineage>
        <taxon>Bacteria</taxon>
        <taxon>Pseudomonadati</taxon>
        <taxon>Bacteroidota</taxon>
        <taxon>Sphingobacteriia</taxon>
        <taxon>Sphingobacteriales</taxon>
        <taxon>Sphingobacteriaceae</taxon>
        <taxon>Olivibacter</taxon>
    </lineage>
</organism>